<dbReference type="AlphaFoldDB" id="A0A8T3VUI1"/>
<evidence type="ECO:0000313" key="3">
    <source>
        <dbReference type="Proteomes" id="UP000732619"/>
    </source>
</evidence>
<organism evidence="2 3">
    <name type="scientific">Methanobrevibacter olleyae</name>
    <dbReference type="NCBI Taxonomy" id="294671"/>
    <lineage>
        <taxon>Archaea</taxon>
        <taxon>Methanobacteriati</taxon>
        <taxon>Methanobacteriota</taxon>
        <taxon>Methanomada group</taxon>
        <taxon>Methanobacteria</taxon>
        <taxon>Methanobacteriales</taxon>
        <taxon>Methanobacteriaceae</taxon>
        <taxon>Methanobrevibacter</taxon>
    </lineage>
</organism>
<accession>A0A8T3VUI1</accession>
<comment type="similarity">
    <text evidence="1">Belongs to the UPF0305 family.</text>
</comment>
<comment type="caution">
    <text evidence="2">The sequence shown here is derived from an EMBL/GenBank/DDBJ whole genome shotgun (WGS) entry which is preliminary data.</text>
</comment>
<dbReference type="Pfam" id="PF09888">
    <property type="entry name" value="DUF2115"/>
    <property type="match status" value="1"/>
</dbReference>
<dbReference type="EMBL" id="SUTG01000039">
    <property type="protein sequence ID" value="MBE6512951.1"/>
    <property type="molecule type" value="Genomic_DNA"/>
</dbReference>
<reference evidence="2" key="1">
    <citation type="submission" date="2019-04" db="EMBL/GenBank/DDBJ databases">
        <title>Evolution of Biomass-Degrading Anaerobic Consortia Revealed by Metagenomics.</title>
        <authorList>
            <person name="Peng X."/>
        </authorList>
    </citation>
    <scope>NUCLEOTIDE SEQUENCE</scope>
    <source>
        <strain evidence="2">SIG14</strain>
    </source>
</reference>
<proteinExistence type="inferred from homology"/>
<dbReference type="Proteomes" id="UP000732619">
    <property type="component" value="Unassembled WGS sequence"/>
</dbReference>
<gene>
    <name evidence="2" type="ORF">E7Z75_07435</name>
</gene>
<evidence type="ECO:0000313" key="2">
    <source>
        <dbReference type="EMBL" id="MBE6512951.1"/>
    </source>
</evidence>
<protein>
    <recommendedName>
        <fullName evidence="1">UPF0305 protein E7Z75_07435</fullName>
    </recommendedName>
</protein>
<name>A0A8T3VUI1_METOL</name>
<dbReference type="InterPro" id="IPR019215">
    <property type="entry name" value="DUF2115"/>
</dbReference>
<dbReference type="HAMAP" id="MF_00763">
    <property type="entry name" value="UPF0305"/>
    <property type="match status" value="1"/>
</dbReference>
<evidence type="ECO:0000256" key="1">
    <source>
        <dbReference type="HAMAP-Rule" id="MF_00763"/>
    </source>
</evidence>
<sequence>MKATELLEKIRENLKCYPIDYLKRKATDDRYPDSITKRLAIYNSSIYDEIYEKDIEDDYEIKDSVIKNIEYDVDYYFSIYDPGDIETREFTRELSLYLVLIAKKPLHPFGDNPAKDDVFLENGEYKCRNRIIHIKDERSLCRYCVCKNAGYSFGFM</sequence>